<feature type="compositionally biased region" description="Basic and acidic residues" evidence="1">
    <location>
        <begin position="423"/>
        <end position="456"/>
    </location>
</feature>
<feature type="region of interest" description="Disordered" evidence="1">
    <location>
        <begin position="94"/>
        <end position="140"/>
    </location>
</feature>
<feature type="domain" description="FDF" evidence="2">
    <location>
        <begin position="672"/>
        <end position="736"/>
    </location>
</feature>
<sequence>MALVPEEVPTTSADEATKEFFGYLVEVDCGEEGSYSGLVTQVEPADNNLSTWGKLKLETPFRNGVPLGEQVAIFVPGELIVNIKVLNMPSSQQPQPFVFTPTKQPQSAPQTPRPAISLQQTQQPQRTSNQLQQPPKFQHQLPHRAIQPYPKFQHQLPERSLQPYPKFKHQLPERSLQQQQKFPHQQQPKFLHQKRFLPLQSPKFSLQHPRFPSQQQQSPKLSLQQQLPQHSIQQQQRFPLNPFSYPFVDKNQVIRPNTATPQGFHRKIFKNRGLQITEPPQNNNNNNKTTKFVPRIVEINNKKEEKLADSKTVVKQNSNKRTEKSVPKAEQKKRSESTTSSNQQIQKTVENIVKDEKIREQVDRNAALFAKLKVDDQSTIEGGQQQFESLKKIEEQQKQKAQNRKTIGDKLKKQIEDHIKKTEKEAAEKKEIKKEEENQKDSKKDEENKKNVEKKKIGGKQQNSFEIQSSSKAPNDGDLASIRCPDGIYQGVVKEVNAEDQTIRLENPLLNGVRLSTNFIDLPHTIMKGVKFYPDDRNGNNRRRSSRELRGPKIFEGVYMQSLPVSSVQRKQQHQSERRSDSPKVNNKKDSEVETRSPTQLAHEEYGEYKRFTEPQIPFPVKLQLNTTPKRHLNSSNSGPTGIPTIDCINGYRGYGDKNNFVDTMGDPLDYETLNTDFDFAANLALFDKAAFTKQIDHVALGLNSSGSNSRNYNHDENVLLDSSRVISWTTNNLAPSSSAAVKNSVGINVAHHSPKSCPHRRQ</sequence>
<dbReference type="PANTHER" id="PTHR13612:SF0">
    <property type="entry name" value="ENHANCER OF MRNA-DECAPPING PROTEIN 3"/>
    <property type="match status" value="1"/>
</dbReference>
<evidence type="ECO:0000313" key="4">
    <source>
        <dbReference type="Proteomes" id="UP000580250"/>
    </source>
</evidence>
<dbReference type="OrthoDB" id="5824531at2759"/>
<evidence type="ECO:0000259" key="2">
    <source>
        <dbReference type="SMART" id="SM01199"/>
    </source>
</evidence>
<dbReference type="Gene3D" id="2.30.30.100">
    <property type="match status" value="2"/>
</dbReference>
<dbReference type="GO" id="GO:0031087">
    <property type="term" value="P:deadenylation-independent decapping of nuclear-transcribed mRNA"/>
    <property type="evidence" value="ECO:0007669"/>
    <property type="project" value="TreeGrafter"/>
</dbReference>
<dbReference type="GO" id="GO:0003729">
    <property type="term" value="F:mRNA binding"/>
    <property type="evidence" value="ECO:0007669"/>
    <property type="project" value="TreeGrafter"/>
</dbReference>
<proteinExistence type="predicted"/>
<dbReference type="InterPro" id="IPR019050">
    <property type="entry name" value="FDF_dom"/>
</dbReference>
<reference evidence="3 4" key="1">
    <citation type="submission" date="2020-08" db="EMBL/GenBank/DDBJ databases">
        <authorList>
            <person name="Koutsovoulos G."/>
            <person name="Danchin GJ E."/>
        </authorList>
    </citation>
    <scope>NUCLEOTIDE SEQUENCE [LARGE SCALE GENOMIC DNA]</scope>
</reference>
<dbReference type="Proteomes" id="UP000580250">
    <property type="component" value="Unassembled WGS sequence"/>
</dbReference>
<name>A0A6V7VJJ5_MELEN</name>
<feature type="compositionally biased region" description="Low complexity" evidence="1">
    <location>
        <begin position="117"/>
        <end position="134"/>
    </location>
</feature>
<gene>
    <name evidence="3" type="ORF">MENT_LOCUS26845</name>
</gene>
<feature type="compositionally biased region" description="Polar residues" evidence="1">
    <location>
        <begin position="460"/>
        <end position="473"/>
    </location>
</feature>
<protein>
    <recommendedName>
        <fullName evidence="2">FDF domain-containing protein</fullName>
    </recommendedName>
</protein>
<feature type="region of interest" description="Disordered" evidence="1">
    <location>
        <begin position="531"/>
        <end position="604"/>
    </location>
</feature>
<feature type="compositionally biased region" description="Low complexity" evidence="1">
    <location>
        <begin position="212"/>
        <end position="234"/>
    </location>
</feature>
<feature type="compositionally biased region" description="Polar residues" evidence="1">
    <location>
        <begin position="337"/>
        <end position="348"/>
    </location>
</feature>
<dbReference type="PANTHER" id="PTHR13612">
    <property type="entry name" value="ENHANCER OF MRNA-DECAPPING PROTEIN 3"/>
    <property type="match status" value="1"/>
</dbReference>
<organism evidence="3 4">
    <name type="scientific">Meloidogyne enterolobii</name>
    <name type="common">Root-knot nematode worm</name>
    <name type="synonym">Meloidogyne mayaguensis</name>
    <dbReference type="NCBI Taxonomy" id="390850"/>
    <lineage>
        <taxon>Eukaryota</taxon>
        <taxon>Metazoa</taxon>
        <taxon>Ecdysozoa</taxon>
        <taxon>Nematoda</taxon>
        <taxon>Chromadorea</taxon>
        <taxon>Rhabditida</taxon>
        <taxon>Tylenchina</taxon>
        <taxon>Tylenchomorpha</taxon>
        <taxon>Tylenchoidea</taxon>
        <taxon>Meloidogynidae</taxon>
        <taxon>Meloidogyninae</taxon>
        <taxon>Meloidogyne</taxon>
    </lineage>
</organism>
<feature type="region of interest" description="Disordered" evidence="1">
    <location>
        <begin position="308"/>
        <end position="348"/>
    </location>
</feature>
<feature type="compositionally biased region" description="Basic and acidic residues" evidence="1">
    <location>
        <begin position="574"/>
        <end position="595"/>
    </location>
</feature>
<evidence type="ECO:0000256" key="1">
    <source>
        <dbReference type="SAM" id="MobiDB-lite"/>
    </source>
</evidence>
<comment type="caution">
    <text evidence="3">The sequence shown here is derived from an EMBL/GenBank/DDBJ whole genome shotgun (WGS) entry which is preliminary data.</text>
</comment>
<dbReference type="EMBL" id="CAJEWN010000248">
    <property type="protein sequence ID" value="CAD2175136.1"/>
    <property type="molecule type" value="Genomic_DNA"/>
</dbReference>
<feature type="region of interest" description="Disordered" evidence="1">
    <location>
        <begin position="274"/>
        <end position="293"/>
    </location>
</feature>
<dbReference type="SMART" id="SM01199">
    <property type="entry name" value="FDF"/>
    <property type="match status" value="1"/>
</dbReference>
<dbReference type="AlphaFoldDB" id="A0A6V7VJJ5"/>
<dbReference type="GO" id="GO:0033962">
    <property type="term" value="P:P-body assembly"/>
    <property type="evidence" value="ECO:0007669"/>
    <property type="project" value="TreeGrafter"/>
</dbReference>
<feature type="compositionally biased region" description="Polar residues" evidence="1">
    <location>
        <begin position="94"/>
        <end position="110"/>
    </location>
</feature>
<feature type="region of interest" description="Disordered" evidence="1">
    <location>
        <begin position="204"/>
        <end position="234"/>
    </location>
</feature>
<accession>A0A6V7VJJ5</accession>
<dbReference type="GO" id="GO:0000932">
    <property type="term" value="C:P-body"/>
    <property type="evidence" value="ECO:0007669"/>
    <property type="project" value="TreeGrafter"/>
</dbReference>
<feature type="region of interest" description="Disordered" evidence="1">
    <location>
        <begin position="423"/>
        <end position="479"/>
    </location>
</feature>
<feature type="compositionally biased region" description="Basic and acidic residues" evidence="1">
    <location>
        <begin position="320"/>
        <end position="336"/>
    </location>
</feature>
<evidence type="ECO:0000313" key="3">
    <source>
        <dbReference type="EMBL" id="CAD2175136.1"/>
    </source>
</evidence>